<organism evidence="2">
    <name type="scientific">Hanusia phi</name>
    <dbReference type="NCBI Taxonomy" id="3032"/>
    <lineage>
        <taxon>Eukaryota</taxon>
        <taxon>Cryptophyceae</taxon>
        <taxon>Pyrenomonadales</taxon>
        <taxon>Geminigeraceae</taxon>
        <taxon>Hanusia</taxon>
    </lineage>
</organism>
<dbReference type="EMBL" id="HBEO01015755">
    <property type="protein sequence ID" value="CAD8484567.1"/>
    <property type="molecule type" value="Transcribed_RNA"/>
</dbReference>
<evidence type="ECO:0000313" key="2">
    <source>
        <dbReference type="EMBL" id="CAD8484567.1"/>
    </source>
</evidence>
<gene>
    <name evidence="2" type="ORF">HPHI1048_LOCUS10714</name>
</gene>
<evidence type="ECO:0000256" key="1">
    <source>
        <dbReference type="SAM" id="SignalP"/>
    </source>
</evidence>
<reference evidence="2" key="1">
    <citation type="submission" date="2021-01" db="EMBL/GenBank/DDBJ databases">
        <authorList>
            <person name="Corre E."/>
            <person name="Pelletier E."/>
            <person name="Niang G."/>
            <person name="Scheremetjew M."/>
            <person name="Finn R."/>
            <person name="Kale V."/>
            <person name="Holt S."/>
            <person name="Cochrane G."/>
            <person name="Meng A."/>
            <person name="Brown T."/>
            <person name="Cohen L."/>
        </authorList>
    </citation>
    <scope>NUCLEOTIDE SEQUENCE</scope>
    <source>
        <strain evidence="2">CCMP325</strain>
    </source>
</reference>
<sequence length="614" mass="69020">MRGGPAAILLLSLSFSIHANFGFFGHDIFEGYTSFRPSKISYSPLPTLRGGGRKKAKKKYSVSHLNWITKLSNKSIVFKNRTLTFEGGGWELIDPFEKNPRDLITPAQSLRKKRIEAAKKLMQDDADDVWESGSGEQMIIDYNDMVEAAKEVEQSVEADSLEDLKQDAWRPLKQDRKVVKAVFRPREEKPALDGLLMNYTVFPDGNSTIHEVFCRYKAQQLFVKAGRYAWDKVRPSNKELNRDIEARRAKSIMDWDYEPIDDEMKNKMLFVKPIGTYVELDPIKKTEIADPFTGEAVEISPGVTDVDVSRFLYINSKLQLKGSANVNASKFPVRPCNPNTKMCGQWILASRSRGSFDDMLVSYYNGFHDGADQCIRVLGGPWTFSVCGIRCGGGRCVVCEVKSTVSFHRCGIGGFGRKVASDYRCLVTARYKTAEIPKILCSEGVVLIQNSSATLTDCCVEQAGILRGCGARALDYSLLRINGSTFRSIQNCALTIGGNARVEANFSLFDLTYAAAFAAYPKSPYCWENMQEELQRRKEELPEDEQDMESFDEDVESVWGSIIKEPEARAKGTTLILKGNVVYGLAWANDTRPERLREGLNRYLPSKCEMVDET</sequence>
<keyword evidence="1" id="KW-0732">Signal</keyword>
<feature type="chain" id="PRO_5030675697" description="Right handed beta helix domain-containing protein" evidence="1">
    <location>
        <begin position="20"/>
        <end position="614"/>
    </location>
</feature>
<proteinExistence type="predicted"/>
<dbReference type="AlphaFoldDB" id="A0A7S0EGM3"/>
<protein>
    <recommendedName>
        <fullName evidence="3">Right handed beta helix domain-containing protein</fullName>
    </recommendedName>
</protein>
<accession>A0A7S0EGM3</accession>
<name>A0A7S0EGM3_9CRYP</name>
<evidence type="ECO:0008006" key="3">
    <source>
        <dbReference type="Google" id="ProtNLM"/>
    </source>
</evidence>
<feature type="signal peptide" evidence="1">
    <location>
        <begin position="1"/>
        <end position="19"/>
    </location>
</feature>